<dbReference type="Proteomes" id="UP000386466">
    <property type="component" value="Unassembled WGS sequence"/>
</dbReference>
<evidence type="ECO:0000313" key="2">
    <source>
        <dbReference type="EMBL" id="VFV38327.1"/>
    </source>
</evidence>
<dbReference type="InterPro" id="IPR013320">
    <property type="entry name" value="ConA-like_dom_sf"/>
</dbReference>
<dbReference type="AlphaFoldDB" id="A0A485P190"/>
<gene>
    <name evidence="2" type="ORF">LYPA_23C019105</name>
</gene>
<dbReference type="Pfam" id="PF00622">
    <property type="entry name" value="SPRY"/>
    <property type="match status" value="1"/>
</dbReference>
<dbReference type="InterPro" id="IPR001870">
    <property type="entry name" value="B30.2/SPRY"/>
</dbReference>
<dbReference type="Gene3D" id="2.60.120.920">
    <property type="match status" value="1"/>
</dbReference>
<protein>
    <submittedName>
        <fullName evidence="2">E3 ubiquitin-protein ligase</fullName>
    </submittedName>
</protein>
<name>A0A485P190_LYNPA</name>
<dbReference type="PROSITE" id="PS50188">
    <property type="entry name" value="B302_SPRY"/>
    <property type="match status" value="1"/>
</dbReference>
<accession>A0A485P190</accession>
<dbReference type="InterPro" id="IPR003877">
    <property type="entry name" value="SPRY_dom"/>
</dbReference>
<feature type="domain" description="B30.2/SPRY" evidence="1">
    <location>
        <begin position="40"/>
        <end position="243"/>
    </location>
</feature>
<keyword evidence="3" id="KW-1185">Reference proteome</keyword>
<dbReference type="InterPro" id="IPR043136">
    <property type="entry name" value="B30.2/SPRY_sf"/>
</dbReference>
<dbReference type="InterPro" id="IPR050143">
    <property type="entry name" value="TRIM/RBCC"/>
</dbReference>
<dbReference type="SUPFAM" id="SSF49899">
    <property type="entry name" value="Concanavalin A-like lectins/glucanases"/>
    <property type="match status" value="1"/>
</dbReference>
<dbReference type="PANTHER" id="PTHR24103">
    <property type="entry name" value="E3 UBIQUITIN-PROTEIN LIGASE TRIM"/>
    <property type="match status" value="1"/>
</dbReference>
<dbReference type="EMBL" id="CAAGRJ010025889">
    <property type="protein sequence ID" value="VFV38327.1"/>
    <property type="molecule type" value="Genomic_DNA"/>
</dbReference>
<evidence type="ECO:0000313" key="3">
    <source>
        <dbReference type="Proteomes" id="UP000386466"/>
    </source>
</evidence>
<evidence type="ECO:0000259" key="1">
    <source>
        <dbReference type="PROSITE" id="PS50188"/>
    </source>
</evidence>
<reference evidence="2 3" key="1">
    <citation type="submission" date="2019-01" db="EMBL/GenBank/DDBJ databases">
        <authorList>
            <person name="Alioto T."/>
            <person name="Alioto T."/>
        </authorList>
    </citation>
    <scope>NUCLEOTIDE SEQUENCE [LARGE SCALE GENOMIC DNA]</scope>
</reference>
<organism evidence="2 3">
    <name type="scientific">Lynx pardinus</name>
    <name type="common">Iberian lynx</name>
    <name type="synonym">Felis pardina</name>
    <dbReference type="NCBI Taxonomy" id="191816"/>
    <lineage>
        <taxon>Eukaryota</taxon>
        <taxon>Metazoa</taxon>
        <taxon>Chordata</taxon>
        <taxon>Craniata</taxon>
        <taxon>Vertebrata</taxon>
        <taxon>Euteleostomi</taxon>
        <taxon>Mammalia</taxon>
        <taxon>Eutheria</taxon>
        <taxon>Laurasiatheria</taxon>
        <taxon>Carnivora</taxon>
        <taxon>Feliformia</taxon>
        <taxon>Felidae</taxon>
        <taxon>Felinae</taxon>
        <taxon>Lynx</taxon>
    </lineage>
</organism>
<sequence>MQTERQRILKEFNEMKGLLDSKEKRVLQKLEEDKVNVLDNLVVARDQLDWQRQYLRGLISHIEHQIWGSSEDMLQDLINVMRRSESWILKRPNIVSKKPKSTSQIPDLKGTLQVFKELTEVQRYWVDVMLKPVNAILNITISADQRYNPQFAFWVIGLQNESGYKVFEESSTFDPKVLPLCMTVPPRIGVFLDYEAGIVSFFNITNHGSLIYEFSRCQFFQTTYPYFNPWNCPGFIILCPPSS</sequence>
<proteinExistence type="predicted"/>